<dbReference type="Proteomes" id="UP000324832">
    <property type="component" value="Unassembled WGS sequence"/>
</dbReference>
<name>A0A5E4PV86_9NEOP</name>
<sequence>MKRRYVNVTDRRLPWSLFPETTSSAEKAKLLAVYIKVMSINSYRQARQSFNLAAWPPPLEILQETSVQPRRSTRSGRSVPIYSGCDDDSSDVDFAVAKKKKRKLSSSEPNETATTSKGLSLKRKTKDENLRPVKEIKLNDSEDQNKIDLYSLIED</sequence>
<evidence type="ECO:0000313" key="2">
    <source>
        <dbReference type="EMBL" id="VVC89931.1"/>
    </source>
</evidence>
<feature type="compositionally biased region" description="Polar residues" evidence="1">
    <location>
        <begin position="106"/>
        <end position="118"/>
    </location>
</feature>
<dbReference type="AlphaFoldDB" id="A0A5E4PV86"/>
<evidence type="ECO:0000256" key="1">
    <source>
        <dbReference type="SAM" id="MobiDB-lite"/>
    </source>
</evidence>
<dbReference type="EMBL" id="FZQP02000670">
    <property type="protein sequence ID" value="VVC89931.1"/>
    <property type="molecule type" value="Genomic_DNA"/>
</dbReference>
<feature type="region of interest" description="Disordered" evidence="1">
    <location>
        <begin position="64"/>
        <end position="138"/>
    </location>
</feature>
<accession>A0A5E4PV86</accession>
<gene>
    <name evidence="2" type="ORF">LSINAPIS_LOCUS2958</name>
</gene>
<proteinExistence type="predicted"/>
<reference evidence="2 3" key="1">
    <citation type="submission" date="2017-07" db="EMBL/GenBank/DDBJ databases">
        <authorList>
            <person name="Talla V."/>
            <person name="Backstrom N."/>
        </authorList>
    </citation>
    <scope>NUCLEOTIDE SEQUENCE [LARGE SCALE GENOMIC DNA]</scope>
</reference>
<evidence type="ECO:0000313" key="3">
    <source>
        <dbReference type="Proteomes" id="UP000324832"/>
    </source>
</evidence>
<protein>
    <submittedName>
        <fullName evidence="2">Uncharacterized protein</fullName>
    </submittedName>
</protein>
<feature type="compositionally biased region" description="Basic and acidic residues" evidence="1">
    <location>
        <begin position="125"/>
        <end position="138"/>
    </location>
</feature>
<keyword evidence="3" id="KW-1185">Reference proteome</keyword>
<organism evidence="2 3">
    <name type="scientific">Leptidea sinapis</name>
    <dbReference type="NCBI Taxonomy" id="189913"/>
    <lineage>
        <taxon>Eukaryota</taxon>
        <taxon>Metazoa</taxon>
        <taxon>Ecdysozoa</taxon>
        <taxon>Arthropoda</taxon>
        <taxon>Hexapoda</taxon>
        <taxon>Insecta</taxon>
        <taxon>Pterygota</taxon>
        <taxon>Neoptera</taxon>
        <taxon>Endopterygota</taxon>
        <taxon>Lepidoptera</taxon>
        <taxon>Glossata</taxon>
        <taxon>Ditrysia</taxon>
        <taxon>Papilionoidea</taxon>
        <taxon>Pieridae</taxon>
        <taxon>Dismorphiinae</taxon>
        <taxon>Leptidea</taxon>
    </lineage>
</organism>